<dbReference type="RefSeq" id="WP_307191447.1">
    <property type="nucleotide sequence ID" value="NZ_JAUSUN010000005.1"/>
</dbReference>
<evidence type="ECO:0000313" key="2">
    <source>
        <dbReference type="Proteomes" id="UP001242313"/>
    </source>
</evidence>
<organism evidence="1 2">
    <name type="scientific">Mesobacillus stamsii</name>
    <dbReference type="NCBI Taxonomy" id="225347"/>
    <lineage>
        <taxon>Bacteria</taxon>
        <taxon>Bacillati</taxon>
        <taxon>Bacillota</taxon>
        <taxon>Bacilli</taxon>
        <taxon>Bacillales</taxon>
        <taxon>Bacillaceae</taxon>
        <taxon>Mesobacillus</taxon>
    </lineage>
</organism>
<dbReference type="Proteomes" id="UP001242313">
    <property type="component" value="Unassembled WGS sequence"/>
</dbReference>
<accession>A0ABU0FSL1</accession>
<protein>
    <submittedName>
        <fullName evidence="1">Uncharacterized protein</fullName>
    </submittedName>
</protein>
<keyword evidence="2" id="KW-1185">Reference proteome</keyword>
<name>A0ABU0FSL1_9BACI</name>
<sequence>MKKNIDQSMNEIKVKRNVIKTAMYLLDAFCNEDYESAKLELEEIQIAFKCLEDLEIKRKRREELASLVVNMKSRGIKIDYANCFSFFEPDEKNAVEASRKTSNIDKKRQQA</sequence>
<reference evidence="1 2" key="1">
    <citation type="submission" date="2023-07" db="EMBL/GenBank/DDBJ databases">
        <title>Genomic Encyclopedia of Type Strains, Phase IV (KMG-IV): sequencing the most valuable type-strain genomes for metagenomic binning, comparative biology and taxonomic classification.</title>
        <authorList>
            <person name="Goeker M."/>
        </authorList>
    </citation>
    <scope>NUCLEOTIDE SEQUENCE [LARGE SCALE GENOMIC DNA]</scope>
    <source>
        <strain evidence="1 2">DSM 19598</strain>
    </source>
</reference>
<comment type="caution">
    <text evidence="1">The sequence shown here is derived from an EMBL/GenBank/DDBJ whole genome shotgun (WGS) entry which is preliminary data.</text>
</comment>
<evidence type="ECO:0000313" key="1">
    <source>
        <dbReference type="EMBL" id="MDQ0412907.1"/>
    </source>
</evidence>
<dbReference type="EMBL" id="JAUSUN010000005">
    <property type="protein sequence ID" value="MDQ0412907.1"/>
    <property type="molecule type" value="Genomic_DNA"/>
</dbReference>
<gene>
    <name evidence="1" type="ORF">J2S25_001089</name>
</gene>
<proteinExistence type="predicted"/>